<comment type="caution">
    <text evidence="4">The sequence shown here is derived from an EMBL/GenBank/DDBJ whole genome shotgun (WGS) entry which is preliminary data.</text>
</comment>
<name>A0ABV3F2Z4_9NOCA</name>
<evidence type="ECO:0000313" key="5">
    <source>
        <dbReference type="Proteomes" id="UP001551658"/>
    </source>
</evidence>
<feature type="transmembrane region" description="Helical" evidence="1">
    <location>
        <begin position="190"/>
        <end position="207"/>
    </location>
</feature>
<evidence type="ECO:0000313" key="4">
    <source>
        <dbReference type="EMBL" id="MEV0362086.1"/>
    </source>
</evidence>
<dbReference type="NCBIfam" id="NF033634">
    <property type="entry name" value="SLATT_1"/>
    <property type="match status" value="1"/>
</dbReference>
<feature type="domain" description="SMODS and SLOG-associating 2TM effector" evidence="3">
    <location>
        <begin position="8"/>
        <end position="161"/>
    </location>
</feature>
<evidence type="ECO:0000259" key="2">
    <source>
        <dbReference type="Pfam" id="PF18181"/>
    </source>
</evidence>
<dbReference type="NCBIfam" id="NF033610">
    <property type="entry name" value="SLATT_3"/>
    <property type="match status" value="1"/>
</dbReference>
<keyword evidence="1" id="KW-0472">Membrane</keyword>
<proteinExistence type="predicted"/>
<dbReference type="RefSeq" id="WP_357973969.1">
    <property type="nucleotide sequence ID" value="NZ_JBFAIH010000002.1"/>
</dbReference>
<dbReference type="InterPro" id="IPR040884">
    <property type="entry name" value="SLATT_1"/>
</dbReference>
<keyword evidence="1" id="KW-0812">Transmembrane</keyword>
<accession>A0ABV3F2Z4</accession>
<keyword evidence="5" id="KW-1185">Reference proteome</keyword>
<sequence length="290" mass="31781">MLRNEDLPGLFQAADEAAVGGQRSYLRSYGLRLVLAIVAALFAALSLRVGTQATDLAALGTALAFVCILTLDIGLLSSRPNRTWHEGRALAESAKTLAWKYTVGGDPFDHTLTGQEADTQLIDRTWRLQHSFPEVQLEPTTVATITDRMRELRGCTFVERRQAYLEHRIQSQQRWYAAKSKQHRRRGQRLRAIALMLEIAGIAAALAKAFDAINFDLAGVVAASIAGIAAWTSARQDDRVAAAYATTSNELALVGETIRTAGETNWGAAVSDAEEVINREHALWRASHVE</sequence>
<keyword evidence="1" id="KW-1133">Transmembrane helix</keyword>
<feature type="domain" description="SMODS and SLOG-associating 2TM effector" evidence="2">
    <location>
        <begin position="164"/>
        <end position="284"/>
    </location>
</feature>
<dbReference type="Pfam" id="PF18181">
    <property type="entry name" value="SLATT_1"/>
    <property type="match status" value="1"/>
</dbReference>
<gene>
    <name evidence="4" type="ORF">AB0H72_05215</name>
</gene>
<protein>
    <submittedName>
        <fullName evidence="4">DUF4231 domain-containing protein</fullName>
    </submittedName>
</protein>
<evidence type="ECO:0000259" key="3">
    <source>
        <dbReference type="Pfam" id="PF18184"/>
    </source>
</evidence>
<reference evidence="4 5" key="1">
    <citation type="submission" date="2024-06" db="EMBL/GenBank/DDBJ databases">
        <title>The Natural Products Discovery Center: Release of the First 8490 Sequenced Strains for Exploring Actinobacteria Biosynthetic Diversity.</title>
        <authorList>
            <person name="Kalkreuter E."/>
            <person name="Kautsar S.A."/>
            <person name="Yang D."/>
            <person name="Bader C.D."/>
            <person name="Teijaro C.N."/>
            <person name="Fluegel L."/>
            <person name="Davis C.M."/>
            <person name="Simpson J.R."/>
            <person name="Lauterbach L."/>
            <person name="Steele A.D."/>
            <person name="Gui C."/>
            <person name="Meng S."/>
            <person name="Li G."/>
            <person name="Viehrig K."/>
            <person name="Ye F."/>
            <person name="Su P."/>
            <person name="Kiefer A.F."/>
            <person name="Nichols A."/>
            <person name="Cepeda A.J."/>
            <person name="Yan W."/>
            <person name="Fan B."/>
            <person name="Jiang Y."/>
            <person name="Adhikari A."/>
            <person name="Zheng C.-J."/>
            <person name="Schuster L."/>
            <person name="Cowan T.M."/>
            <person name="Smanski M.J."/>
            <person name="Chevrette M.G."/>
            <person name="De Carvalho L.P.S."/>
            <person name="Shen B."/>
        </authorList>
    </citation>
    <scope>NUCLEOTIDE SEQUENCE [LARGE SCALE GENOMIC DNA]</scope>
    <source>
        <strain evidence="4 5">NPDC050671</strain>
    </source>
</reference>
<dbReference type="InterPro" id="IPR041116">
    <property type="entry name" value="SLATT_3"/>
</dbReference>
<dbReference type="EMBL" id="JBFAIH010000002">
    <property type="protein sequence ID" value="MEV0362086.1"/>
    <property type="molecule type" value="Genomic_DNA"/>
</dbReference>
<evidence type="ECO:0000256" key="1">
    <source>
        <dbReference type="SAM" id="Phobius"/>
    </source>
</evidence>
<organism evidence="4 5">
    <name type="scientific">Nocardia fusca</name>
    <dbReference type="NCBI Taxonomy" id="941183"/>
    <lineage>
        <taxon>Bacteria</taxon>
        <taxon>Bacillati</taxon>
        <taxon>Actinomycetota</taxon>
        <taxon>Actinomycetes</taxon>
        <taxon>Mycobacteriales</taxon>
        <taxon>Nocardiaceae</taxon>
        <taxon>Nocardia</taxon>
    </lineage>
</organism>
<feature type="transmembrane region" description="Helical" evidence="1">
    <location>
        <begin position="213"/>
        <end position="231"/>
    </location>
</feature>
<feature type="transmembrane region" description="Helical" evidence="1">
    <location>
        <begin position="56"/>
        <end position="76"/>
    </location>
</feature>
<feature type="transmembrane region" description="Helical" evidence="1">
    <location>
        <begin position="29"/>
        <end position="50"/>
    </location>
</feature>
<dbReference type="Pfam" id="PF18184">
    <property type="entry name" value="SLATT_3"/>
    <property type="match status" value="1"/>
</dbReference>
<dbReference type="Proteomes" id="UP001551658">
    <property type="component" value="Unassembled WGS sequence"/>
</dbReference>